<dbReference type="Proteomes" id="UP001295684">
    <property type="component" value="Unassembled WGS sequence"/>
</dbReference>
<gene>
    <name evidence="1" type="ORF">ECRASSUSDP1_LOCUS14087</name>
</gene>
<protein>
    <submittedName>
        <fullName evidence="1">Uncharacterized protein</fullName>
    </submittedName>
</protein>
<name>A0AAD2CVI3_EUPCR</name>
<accession>A0AAD2CVI3</accession>
<evidence type="ECO:0000313" key="2">
    <source>
        <dbReference type="Proteomes" id="UP001295684"/>
    </source>
</evidence>
<dbReference type="AlphaFoldDB" id="A0AAD2CVI3"/>
<proteinExistence type="predicted"/>
<keyword evidence="2" id="KW-1185">Reference proteome</keyword>
<dbReference type="EMBL" id="CAMPGE010014058">
    <property type="protein sequence ID" value="CAI2372754.1"/>
    <property type="molecule type" value="Genomic_DNA"/>
</dbReference>
<evidence type="ECO:0000313" key="1">
    <source>
        <dbReference type="EMBL" id="CAI2372754.1"/>
    </source>
</evidence>
<sequence length="176" mass="20922">MINKTFRLNSFKDKRSVNSPIQDLTLCSPSKRTPIPISDKVKLVRRVDYYKQCSREELMPRKRECLSMDRERTFTPQKISPPIKFKYRRRRLVLSNEDRLKEIRNTRFLSPTLKQLHVNMSKFIRNKIKSMKSQNGRLISPNKLRNKVHVISRMNRAIKNLDLRGINATLPRLDNS</sequence>
<comment type="caution">
    <text evidence="1">The sequence shown here is derived from an EMBL/GenBank/DDBJ whole genome shotgun (WGS) entry which is preliminary data.</text>
</comment>
<reference evidence="1" key="1">
    <citation type="submission" date="2023-07" db="EMBL/GenBank/DDBJ databases">
        <authorList>
            <consortium name="AG Swart"/>
            <person name="Singh M."/>
            <person name="Singh A."/>
            <person name="Seah K."/>
            <person name="Emmerich C."/>
        </authorList>
    </citation>
    <scope>NUCLEOTIDE SEQUENCE</scope>
    <source>
        <strain evidence="1">DP1</strain>
    </source>
</reference>
<organism evidence="1 2">
    <name type="scientific">Euplotes crassus</name>
    <dbReference type="NCBI Taxonomy" id="5936"/>
    <lineage>
        <taxon>Eukaryota</taxon>
        <taxon>Sar</taxon>
        <taxon>Alveolata</taxon>
        <taxon>Ciliophora</taxon>
        <taxon>Intramacronucleata</taxon>
        <taxon>Spirotrichea</taxon>
        <taxon>Hypotrichia</taxon>
        <taxon>Euplotida</taxon>
        <taxon>Euplotidae</taxon>
        <taxon>Moneuplotes</taxon>
    </lineage>
</organism>